<dbReference type="Gene3D" id="1.10.10.10">
    <property type="entry name" value="Winged helix-like DNA-binding domain superfamily/Winged helix DNA-binding domain"/>
    <property type="match status" value="1"/>
</dbReference>
<dbReference type="AlphaFoldDB" id="A0AB37URN6"/>
<accession>A0AB37URN6</accession>
<evidence type="ECO:0000313" key="1">
    <source>
        <dbReference type="EMBL" id="RUT14124.1"/>
    </source>
</evidence>
<dbReference type="Proteomes" id="UP000282574">
    <property type="component" value="Unassembled WGS sequence"/>
</dbReference>
<organism evidence="1 2">
    <name type="scientific">Chroococcidiopsis cubana SAG 39.79</name>
    <dbReference type="NCBI Taxonomy" id="388085"/>
    <lineage>
        <taxon>Bacteria</taxon>
        <taxon>Bacillati</taxon>
        <taxon>Cyanobacteriota</taxon>
        <taxon>Cyanophyceae</taxon>
        <taxon>Chroococcidiopsidales</taxon>
        <taxon>Chroococcidiopsidaceae</taxon>
        <taxon>Chroococcidiopsis</taxon>
    </lineage>
</organism>
<dbReference type="EMBL" id="RSCK01000003">
    <property type="protein sequence ID" value="RUT14124.1"/>
    <property type="molecule type" value="Genomic_DNA"/>
</dbReference>
<keyword evidence="2" id="KW-1185">Reference proteome</keyword>
<sequence>MSSYPAIKLHDLFELLSVWEFNHKKWQLVKITRISEAITLSNTPNRLAFPLKVNPNKIVGFKLMTTDESSICSDINRLLNLINLKPGQNALFLAKKLKLNSTLVNTYLSELEKNGQIHHKFNSCSKTRLYYPGLPQLKYSQLINFQH</sequence>
<proteinExistence type="predicted"/>
<protein>
    <submittedName>
        <fullName evidence="1">Uncharacterized protein</fullName>
    </submittedName>
</protein>
<name>A0AB37URN6_9CYAN</name>
<evidence type="ECO:0000313" key="2">
    <source>
        <dbReference type="Proteomes" id="UP000282574"/>
    </source>
</evidence>
<dbReference type="InterPro" id="IPR036388">
    <property type="entry name" value="WH-like_DNA-bd_sf"/>
</dbReference>
<gene>
    <name evidence="1" type="ORF">DSM107010_06070</name>
</gene>
<comment type="caution">
    <text evidence="1">The sequence shown here is derived from an EMBL/GenBank/DDBJ whole genome shotgun (WGS) entry which is preliminary data.</text>
</comment>
<reference evidence="1 2" key="1">
    <citation type="journal article" date="2019" name="Genome Biol. Evol.">
        <title>Day and night: Metabolic profiles and evolutionary relationships of six axenic non-marine cyanobacteria.</title>
        <authorList>
            <person name="Will S.E."/>
            <person name="Henke P."/>
            <person name="Boedeker C."/>
            <person name="Huang S."/>
            <person name="Brinkmann H."/>
            <person name="Rohde M."/>
            <person name="Jarek M."/>
            <person name="Friedl T."/>
            <person name="Seufert S."/>
            <person name="Schumacher M."/>
            <person name="Overmann J."/>
            <person name="Neumann-Schaal M."/>
            <person name="Petersen J."/>
        </authorList>
    </citation>
    <scope>NUCLEOTIDE SEQUENCE [LARGE SCALE GENOMIC DNA]</scope>
    <source>
        <strain evidence="1 2">SAG 39.79</strain>
    </source>
</reference>